<evidence type="ECO:0000256" key="2">
    <source>
        <dbReference type="ARBA" id="ARBA00022692"/>
    </source>
</evidence>
<keyword evidence="3" id="KW-1133">Transmembrane helix</keyword>
<dbReference type="GO" id="GO:0009306">
    <property type="term" value="P:protein secretion"/>
    <property type="evidence" value="ECO:0007669"/>
    <property type="project" value="InterPro"/>
</dbReference>
<dbReference type="EMBL" id="FPHD01000040">
    <property type="protein sequence ID" value="SFV56809.1"/>
    <property type="molecule type" value="Genomic_DNA"/>
</dbReference>
<gene>
    <name evidence="6" type="ORF">MNB_SV-8-212</name>
</gene>
<name>A0A1W1BTE9_9ZZZZ</name>
<keyword evidence="4" id="KW-0472">Membrane</keyword>
<proteinExistence type="predicted"/>
<reference evidence="6" key="1">
    <citation type="submission" date="2016-10" db="EMBL/GenBank/DDBJ databases">
        <authorList>
            <person name="de Groot N.N."/>
        </authorList>
    </citation>
    <scope>NUCLEOTIDE SEQUENCE</scope>
</reference>
<organism evidence="6">
    <name type="scientific">hydrothermal vent metagenome</name>
    <dbReference type="NCBI Taxonomy" id="652676"/>
    <lineage>
        <taxon>unclassified sequences</taxon>
        <taxon>metagenomes</taxon>
        <taxon>ecological metagenomes</taxon>
    </lineage>
</organism>
<evidence type="ECO:0000313" key="6">
    <source>
        <dbReference type="EMBL" id="SFV56809.1"/>
    </source>
</evidence>
<dbReference type="GO" id="GO:0005886">
    <property type="term" value="C:plasma membrane"/>
    <property type="evidence" value="ECO:0007669"/>
    <property type="project" value="InterPro"/>
</dbReference>
<evidence type="ECO:0000256" key="1">
    <source>
        <dbReference type="ARBA" id="ARBA00004167"/>
    </source>
</evidence>
<evidence type="ECO:0000259" key="5">
    <source>
        <dbReference type="Pfam" id="PF04357"/>
    </source>
</evidence>
<dbReference type="AlphaFoldDB" id="A0A1W1BTE9"/>
<evidence type="ECO:0000256" key="4">
    <source>
        <dbReference type="ARBA" id="ARBA00023136"/>
    </source>
</evidence>
<dbReference type="Pfam" id="PF04357">
    <property type="entry name" value="TamB"/>
    <property type="match status" value="1"/>
</dbReference>
<keyword evidence="2" id="KW-0812">Transmembrane</keyword>
<evidence type="ECO:0000256" key="3">
    <source>
        <dbReference type="ARBA" id="ARBA00022989"/>
    </source>
</evidence>
<comment type="subcellular location">
    <subcellularLocation>
        <location evidence="1">Membrane</location>
        <topology evidence="1">Single-pass membrane protein</topology>
    </subcellularLocation>
</comment>
<accession>A0A1W1BTE9</accession>
<sequence length="1159" mass="129211">MKKIFYAFVILLILFIVAVVSAVNSSIVIDKIAKRFAPDYNLSYEHISGNVFTGIKIDKLKYDNKTIANNIIYKWDPISLLQKKISIDKIKIENADIDVIKSLVASFAVDGSDNNSSEPFSFDVGVDNISISLNPFKEEGITFYKTMLTANDVTYFKNGKVAVKEMLLDIDSNLTKFSFKGSMKENKLNIHALSIKSLNSQMLESIIAKFTHTKRTKEINNGNDVSDTSLNPLIPRIITLKHFEGSLQPRVYKSMQIKQFNVTLDDLRVDTEKILANEKNSLNIGNFALRTDSNVTDIRLQMTLTENKVIFKYFGVKNIDILALQHLIVSDSNESNTTTTQDESNAIIPKTVVIKQLHADFLPAEYEPVKLKKLIVNAKEIHFDVEKLLLNNAVLDLNGTTNLSNVSFGGKVQNNHLAGKVHLVPNKHLFELYELPVRKEAIGDIIVDLNASKERIVADVKAKAKHILKNKKGEFNVDIDNLNSHVVYDLLKHRLKADSQATVTTPYAKNIVLSNDFLMDDTISYKGEVKVKKLSGIDIKLTKPLQHLLIRYSGNTKSLKTILSSDQLKGYFDSSDLKKGQLHLETTTPLMLNEMLDLPPKLKDTKVNAVVDAPVDFENTTPLKAQIKISSNIANMDADLLYDKTMILKAKTVILKDSLLRSFNKEIKWDALTPLDTRVEMAEKSVSLQLSSKQLNTDIQYFLNNGRIDGKVKLAGLVTNISGIVKKSLKIDTKISSMKSLNKSISSLYTFEAFPPLEGSAAISAVITDLKRIKFLLSSPEIVYKPGRKAKHVIKNIKLSGTLDQSSIILNSYTLTYNKEKFFSNKASQIQIDGDRVRINPLWLNDALHIAGDYNLKTKQGSITTQSKKLPIHHEYADIDTKIDIKTLLDGNNTTINGKITLLGGNIKYDLSQKSFASDSDIVIIQEMKKKKASPFMDNLSTNIQIETKEPLVYKQGPIHIKAKAGLSINKVQHGPLLVVGSVELLKGGSYIFQNKKFVLEKSFVYFTGDPNKPQLDIKVKYKSIKHLITIAISGTPEAPNINFSSTPSLTKEKILSVILFDSEEGGDTHSGDEMMKMMGGAMAKSALSDMGIKLDHLVLGADGSVEVGKKLTNKITIIYINGTIPEAKLIYQHGKHTESTISASQKSQSYDIIYKNDF</sequence>
<protein>
    <recommendedName>
        <fullName evidence="5">Translocation and assembly module TamB C-terminal domain-containing protein</fullName>
    </recommendedName>
</protein>
<feature type="domain" description="Translocation and assembly module TamB C-terminal" evidence="5">
    <location>
        <begin position="856"/>
        <end position="1159"/>
    </location>
</feature>
<dbReference type="InterPro" id="IPR007452">
    <property type="entry name" value="TamB_C"/>
</dbReference>